<reference evidence="2 3" key="1">
    <citation type="submission" date="2019-12" db="EMBL/GenBank/DDBJ databases">
        <title>Chromosome-level assembly of the Caenorhabditis remanei genome.</title>
        <authorList>
            <person name="Teterina A.A."/>
            <person name="Willis J.H."/>
            <person name="Phillips P.C."/>
        </authorList>
    </citation>
    <scope>NUCLEOTIDE SEQUENCE [LARGE SCALE GENOMIC DNA]</scope>
    <source>
        <strain evidence="2 3">PX506</strain>
        <tissue evidence="2">Whole organism</tissue>
    </source>
</reference>
<evidence type="ECO:0000313" key="3">
    <source>
        <dbReference type="Proteomes" id="UP000483820"/>
    </source>
</evidence>
<gene>
    <name evidence="2" type="ORF">GCK72_021179</name>
</gene>
<proteinExistence type="predicted"/>
<name>A0A6A5GJ17_CAERE</name>
<accession>A0A6A5GJ17</accession>
<dbReference type="Proteomes" id="UP000483820">
    <property type="component" value="Chromosome V"/>
</dbReference>
<dbReference type="KEGG" id="crq:GCK72_021179"/>
<protein>
    <recommendedName>
        <fullName evidence="1">DUF38 domain-containing protein</fullName>
    </recommendedName>
</protein>
<comment type="caution">
    <text evidence="2">The sequence shown here is derived from an EMBL/GenBank/DDBJ whole genome shotgun (WGS) entry which is preliminary data.</text>
</comment>
<dbReference type="EMBL" id="WUAV01000005">
    <property type="protein sequence ID" value="KAF1754616.1"/>
    <property type="molecule type" value="Genomic_DNA"/>
</dbReference>
<dbReference type="RefSeq" id="XP_003102762.2">
    <property type="nucleotide sequence ID" value="XM_003102714.2"/>
</dbReference>
<dbReference type="InterPro" id="IPR002900">
    <property type="entry name" value="DUF38/FTH_CAE_spp"/>
</dbReference>
<evidence type="ECO:0000313" key="2">
    <source>
        <dbReference type="EMBL" id="KAF1754616.1"/>
    </source>
</evidence>
<feature type="domain" description="DUF38" evidence="1">
    <location>
        <begin position="1"/>
        <end position="75"/>
    </location>
</feature>
<dbReference type="GeneID" id="9798308"/>
<sequence length="110" mass="12788">MDQWKQAEHLELYGFNLPSIEHLLHFTTIETEFEPFSMEDLVQLCNGLSESINFESYTMKTRERLDTDAIKEALNLQQTTSPEVYSIPNSNLVVEFSWGSRVLKLRKCSV</sequence>
<organism evidence="2 3">
    <name type="scientific">Caenorhabditis remanei</name>
    <name type="common">Caenorhabditis vulgaris</name>
    <dbReference type="NCBI Taxonomy" id="31234"/>
    <lineage>
        <taxon>Eukaryota</taxon>
        <taxon>Metazoa</taxon>
        <taxon>Ecdysozoa</taxon>
        <taxon>Nematoda</taxon>
        <taxon>Chromadorea</taxon>
        <taxon>Rhabditida</taxon>
        <taxon>Rhabditina</taxon>
        <taxon>Rhabditomorpha</taxon>
        <taxon>Rhabditoidea</taxon>
        <taxon>Rhabditidae</taxon>
        <taxon>Peloderinae</taxon>
        <taxon>Caenorhabditis</taxon>
    </lineage>
</organism>
<dbReference type="AlphaFoldDB" id="A0A6A5GJ17"/>
<evidence type="ECO:0000259" key="1">
    <source>
        <dbReference type="Pfam" id="PF01827"/>
    </source>
</evidence>
<dbReference type="CTD" id="9798308"/>
<dbReference type="Pfam" id="PF01827">
    <property type="entry name" value="FTH"/>
    <property type="match status" value="1"/>
</dbReference>